<evidence type="ECO:0000256" key="2">
    <source>
        <dbReference type="SAM" id="Phobius"/>
    </source>
</evidence>
<feature type="region of interest" description="Disordered" evidence="1">
    <location>
        <begin position="1"/>
        <end position="22"/>
    </location>
</feature>
<feature type="compositionally biased region" description="Polar residues" evidence="1">
    <location>
        <begin position="112"/>
        <end position="123"/>
    </location>
</feature>
<sequence>MSGHDDLGFDDLGPGDGLGPGRDVLKQTIGALVDGATSPGVPSGPEENLGRLRRRVRTWRIAKAGAVGVGTAVVIGTLAFSAAQASTWTRSEPLPGRPTVHATDSGPMPSEVPTTRVSQGTTASPSPSPSPSDVPVGEPTPDPSASSTGEATGSGTAAGAWPPFEPFDEGYAAWDLGRPIACGMAIEDLPADPVRFTVQANDAPADRQVSGFTITEVAGESHELASGRPPEYLLFQDGRMVSSSDGPSDGGFWAQDEQTVVDGPDDTYEPVTPGQTWELGDAYAVGLEDFSTCGEQVYDDQFFTTDYLTPLPAGEYEIVFVAPYSLRGEPDSFQFAYSDPYPVTYP</sequence>
<protein>
    <submittedName>
        <fullName evidence="3">Uncharacterized protein</fullName>
    </submittedName>
</protein>
<dbReference type="EMBL" id="JACGWV010000003">
    <property type="protein sequence ID" value="MBA8811143.1"/>
    <property type="molecule type" value="Genomic_DNA"/>
</dbReference>
<comment type="caution">
    <text evidence="3">The sequence shown here is derived from an EMBL/GenBank/DDBJ whole genome shotgun (WGS) entry which is preliminary data.</text>
</comment>
<proteinExistence type="predicted"/>
<feature type="compositionally biased region" description="Pro residues" evidence="1">
    <location>
        <begin position="126"/>
        <end position="142"/>
    </location>
</feature>
<keyword evidence="2" id="KW-0812">Transmembrane</keyword>
<feature type="region of interest" description="Disordered" evidence="1">
    <location>
        <begin position="86"/>
        <end position="163"/>
    </location>
</feature>
<dbReference type="AlphaFoldDB" id="A0A7W3JE31"/>
<evidence type="ECO:0000313" key="3">
    <source>
        <dbReference type="EMBL" id="MBA8811143.1"/>
    </source>
</evidence>
<feature type="compositionally biased region" description="Low complexity" evidence="1">
    <location>
        <begin position="144"/>
        <end position="160"/>
    </location>
</feature>
<evidence type="ECO:0000313" key="4">
    <source>
        <dbReference type="Proteomes" id="UP000540568"/>
    </source>
</evidence>
<dbReference type="RefSeq" id="WP_182620322.1">
    <property type="nucleotide sequence ID" value="NZ_BAAATF010000009.1"/>
</dbReference>
<dbReference type="Proteomes" id="UP000540568">
    <property type="component" value="Unassembled WGS sequence"/>
</dbReference>
<gene>
    <name evidence="3" type="ORF">FHX71_005150</name>
</gene>
<organism evidence="3 4">
    <name type="scientific">Promicromonospora sukumoe</name>
    <dbReference type="NCBI Taxonomy" id="88382"/>
    <lineage>
        <taxon>Bacteria</taxon>
        <taxon>Bacillati</taxon>
        <taxon>Actinomycetota</taxon>
        <taxon>Actinomycetes</taxon>
        <taxon>Micrococcales</taxon>
        <taxon>Promicromonosporaceae</taxon>
        <taxon>Promicromonospora</taxon>
    </lineage>
</organism>
<keyword evidence="2" id="KW-1133">Transmembrane helix</keyword>
<keyword evidence="4" id="KW-1185">Reference proteome</keyword>
<accession>A0A7W3JE31</accession>
<evidence type="ECO:0000256" key="1">
    <source>
        <dbReference type="SAM" id="MobiDB-lite"/>
    </source>
</evidence>
<name>A0A7W3JE31_9MICO</name>
<reference evidence="3 4" key="1">
    <citation type="submission" date="2020-07" db="EMBL/GenBank/DDBJ databases">
        <title>Sequencing the genomes of 1000 actinobacteria strains.</title>
        <authorList>
            <person name="Klenk H.-P."/>
        </authorList>
    </citation>
    <scope>NUCLEOTIDE SEQUENCE [LARGE SCALE GENOMIC DNA]</scope>
    <source>
        <strain evidence="3 4">DSM 44121</strain>
    </source>
</reference>
<keyword evidence="2" id="KW-0472">Membrane</keyword>
<feature type="transmembrane region" description="Helical" evidence="2">
    <location>
        <begin position="61"/>
        <end position="83"/>
    </location>
</feature>